<comment type="caution">
    <text evidence="2">The sequence shown here is derived from an EMBL/GenBank/DDBJ whole genome shotgun (WGS) entry which is preliminary data.</text>
</comment>
<dbReference type="AlphaFoldDB" id="A0A482XLC7"/>
<protein>
    <recommendedName>
        <fullName evidence="1">Tudor domain-containing protein</fullName>
    </recommendedName>
</protein>
<dbReference type="Proteomes" id="UP000291343">
    <property type="component" value="Unassembled WGS sequence"/>
</dbReference>
<dbReference type="SUPFAM" id="SSF63748">
    <property type="entry name" value="Tudor/PWWP/MBT"/>
    <property type="match status" value="1"/>
</dbReference>
<dbReference type="EMBL" id="QKKF02005868">
    <property type="protein sequence ID" value="RZF46623.1"/>
    <property type="molecule type" value="Genomic_DNA"/>
</dbReference>
<dbReference type="SMR" id="A0A482XLC7"/>
<organism evidence="2 3">
    <name type="scientific">Laodelphax striatellus</name>
    <name type="common">Small brown planthopper</name>
    <name type="synonym">Delphax striatella</name>
    <dbReference type="NCBI Taxonomy" id="195883"/>
    <lineage>
        <taxon>Eukaryota</taxon>
        <taxon>Metazoa</taxon>
        <taxon>Ecdysozoa</taxon>
        <taxon>Arthropoda</taxon>
        <taxon>Hexapoda</taxon>
        <taxon>Insecta</taxon>
        <taxon>Pterygota</taxon>
        <taxon>Neoptera</taxon>
        <taxon>Paraneoptera</taxon>
        <taxon>Hemiptera</taxon>
        <taxon>Auchenorrhyncha</taxon>
        <taxon>Fulgoroidea</taxon>
        <taxon>Delphacidae</taxon>
        <taxon>Criomorphinae</taxon>
        <taxon>Laodelphax</taxon>
    </lineage>
</organism>
<reference evidence="2 3" key="1">
    <citation type="journal article" date="2017" name="Gigascience">
        <title>Genome sequence of the small brown planthopper, Laodelphax striatellus.</title>
        <authorList>
            <person name="Zhu J."/>
            <person name="Jiang F."/>
            <person name="Wang X."/>
            <person name="Yang P."/>
            <person name="Bao Y."/>
            <person name="Zhao W."/>
            <person name="Wang W."/>
            <person name="Lu H."/>
            <person name="Wang Q."/>
            <person name="Cui N."/>
            <person name="Li J."/>
            <person name="Chen X."/>
            <person name="Luo L."/>
            <person name="Yu J."/>
            <person name="Kang L."/>
            <person name="Cui F."/>
        </authorList>
    </citation>
    <scope>NUCLEOTIDE SEQUENCE [LARGE SCALE GENOMIC DNA]</scope>
    <source>
        <strain evidence="2">Lst14</strain>
    </source>
</reference>
<dbReference type="Gene3D" id="2.30.30.140">
    <property type="match status" value="1"/>
</dbReference>
<evidence type="ECO:0000313" key="2">
    <source>
        <dbReference type="EMBL" id="RZF46623.1"/>
    </source>
</evidence>
<dbReference type="InParanoid" id="A0A482XLC7"/>
<name>A0A482XLC7_LAOST</name>
<evidence type="ECO:0000313" key="3">
    <source>
        <dbReference type="Proteomes" id="UP000291343"/>
    </source>
</evidence>
<dbReference type="OrthoDB" id="6600247at2759"/>
<dbReference type="InterPro" id="IPR002999">
    <property type="entry name" value="Tudor"/>
</dbReference>
<dbReference type="PROSITE" id="PS50304">
    <property type="entry name" value="TUDOR"/>
    <property type="match status" value="1"/>
</dbReference>
<sequence length="277" mass="31809">MKVPCCAIKVGLRSVEARTLTPAAYEYGIRIAENMDLLKIEFEVFEEVQLTKLSDNTDVNKKICDLLEPSWMREQHTNTSLALQNYPMLQHLPEPNREDRFQIGRTERVLLSYVPKFEVIRNGRIQLIVCKASDKLSDCTKTLCKQMKDYIASQQKGEQANRYVPHKGELCVCLGKDDTPMRAECMKIMDGNLARLVYIDYGDQVDVSFNRIFKMTNDLMQLPAFATDCYADDIPANTTYEKISSVLSELDVCEAEIQSFDNERYTIYIPELIARLS</sequence>
<accession>A0A482XLC7</accession>
<gene>
    <name evidence="2" type="ORF">LSTR_LSTR002955</name>
</gene>
<dbReference type="Pfam" id="PF00567">
    <property type="entry name" value="TUDOR"/>
    <property type="match status" value="1"/>
</dbReference>
<evidence type="ECO:0000259" key="1">
    <source>
        <dbReference type="PROSITE" id="PS50304"/>
    </source>
</evidence>
<keyword evidence="3" id="KW-1185">Reference proteome</keyword>
<feature type="domain" description="Tudor" evidence="1">
    <location>
        <begin position="164"/>
        <end position="222"/>
    </location>
</feature>
<proteinExistence type="predicted"/>